<evidence type="ECO:0000313" key="3">
    <source>
        <dbReference type="Proteomes" id="UP000028486"/>
    </source>
</evidence>
<dbReference type="Proteomes" id="UP000028486">
    <property type="component" value="Chromosome"/>
</dbReference>
<protein>
    <submittedName>
        <fullName evidence="2">Glycosyltransferase, family 1</fullName>
    </submittedName>
</protein>
<organism evidence="2 3">
    <name type="scientific">Campylobacter iguaniorum</name>
    <dbReference type="NCBI Taxonomy" id="1244531"/>
    <lineage>
        <taxon>Bacteria</taxon>
        <taxon>Pseudomonadati</taxon>
        <taxon>Campylobacterota</taxon>
        <taxon>Epsilonproteobacteria</taxon>
        <taxon>Campylobacterales</taxon>
        <taxon>Campylobacteraceae</taxon>
        <taxon>Campylobacter</taxon>
    </lineage>
</organism>
<reference evidence="3" key="1">
    <citation type="journal article" date="2014" name="Genome Announc.">
        <title>Complete Genome Sequence of Campylobacter iguaniorum Strain 1485ET, Isolated from a Bearded Dragon (Pogona vitticeps).</title>
        <authorList>
            <person name="Gilbert M.J."/>
            <person name="Miller W.G."/>
            <person name="Yee E."/>
            <person name="Kik M."/>
            <person name="Wagenaar J.A."/>
            <person name="Duim B."/>
        </authorList>
    </citation>
    <scope>NUCLEOTIDE SEQUENCE [LARGE SCALE GENOMIC DNA]</scope>
    <source>
        <strain evidence="3">1485E</strain>
    </source>
</reference>
<dbReference type="InterPro" id="IPR001296">
    <property type="entry name" value="Glyco_trans_1"/>
</dbReference>
<name>A0A076F909_9BACT</name>
<dbReference type="KEGG" id="caj:CIG1485E_0058"/>
<dbReference type="GO" id="GO:0016757">
    <property type="term" value="F:glycosyltransferase activity"/>
    <property type="evidence" value="ECO:0007669"/>
    <property type="project" value="InterPro"/>
</dbReference>
<dbReference type="RefSeq" id="WP_038452488.1">
    <property type="nucleotide sequence ID" value="NZ_CP009043.1"/>
</dbReference>
<dbReference type="Pfam" id="PF00534">
    <property type="entry name" value="Glycos_transf_1"/>
    <property type="match status" value="1"/>
</dbReference>
<accession>A0A076F909</accession>
<evidence type="ECO:0000259" key="1">
    <source>
        <dbReference type="Pfam" id="PF00534"/>
    </source>
</evidence>
<sequence length="367" mass="43627">MKSKILFLLSHQPNPRFIKQINFLSQKYEISVIYFNRDYMKDLSSEYIQYCSANINIGNISNGNYTKRIITYFRMIKQLYRIFQQNKSDIIIVNNIDILIIFKICTCFSRITTKIILEISDLLGYNYRNSFKSEIIRFIERYIFRYVDKLIVTSPKFYDIYYKKIFKKDYFILENKPLLNMLPSKIEKVNNQKIVIGIVGLLLQGKPYKALFDVIKGDNRFEVHIYGKGIYEYLIKEYSKTYENIKYFGEYNFFKDSAKIYGSIDILYMSYDTTSWDSFNNKIALPNKFYEAMYFRVPIITSSETYLGELVEKYKIGKTIKCCDGGEILNALIDINLNQISRNFDKISKDIYLGDNDYIRLAEFIQK</sequence>
<proteinExistence type="predicted"/>
<evidence type="ECO:0000313" key="2">
    <source>
        <dbReference type="EMBL" id="AII13937.1"/>
    </source>
</evidence>
<dbReference type="AlphaFoldDB" id="A0A076F909"/>
<dbReference type="EMBL" id="CP009043">
    <property type="protein sequence ID" value="AII13937.1"/>
    <property type="molecule type" value="Genomic_DNA"/>
</dbReference>
<dbReference type="HOGENOM" id="CLU_009583_36_4_7"/>
<keyword evidence="3" id="KW-1185">Reference proteome</keyword>
<dbReference type="OrthoDB" id="9815351at2"/>
<dbReference type="SUPFAM" id="SSF53756">
    <property type="entry name" value="UDP-Glycosyltransferase/glycogen phosphorylase"/>
    <property type="match status" value="1"/>
</dbReference>
<dbReference type="eggNOG" id="COG0438">
    <property type="taxonomic scope" value="Bacteria"/>
</dbReference>
<keyword evidence="2" id="KW-0808">Transferase</keyword>
<gene>
    <name evidence="2" type="ORF">CIG1485E_0058</name>
</gene>
<feature type="domain" description="Glycosyl transferase family 1" evidence="1">
    <location>
        <begin position="186"/>
        <end position="342"/>
    </location>
</feature>
<dbReference type="Gene3D" id="3.40.50.2000">
    <property type="entry name" value="Glycogen Phosphorylase B"/>
    <property type="match status" value="2"/>
</dbReference>